<feature type="binding site" evidence="1">
    <location>
        <position position="435"/>
    </location>
    <ligand>
        <name>Zn(2+)</name>
        <dbReference type="ChEBI" id="CHEBI:29105"/>
    </ligand>
</feature>
<feature type="binding site" evidence="1">
    <location>
        <position position="471"/>
    </location>
    <ligand>
        <name>Zn(2+)</name>
        <dbReference type="ChEBI" id="CHEBI:29105"/>
    </ligand>
</feature>
<feature type="region of interest" description="Disordered" evidence="2">
    <location>
        <begin position="669"/>
        <end position="690"/>
    </location>
</feature>
<dbReference type="PROSITE" id="PS51318">
    <property type="entry name" value="TAT"/>
    <property type="match status" value="1"/>
</dbReference>
<feature type="region of interest" description="Disordered" evidence="2">
    <location>
        <begin position="509"/>
        <end position="543"/>
    </location>
</feature>
<feature type="compositionally biased region" description="Low complexity" evidence="2">
    <location>
        <begin position="510"/>
        <end position="528"/>
    </location>
</feature>
<dbReference type="Pfam" id="PF04734">
    <property type="entry name" value="Ceramidase_alk"/>
    <property type="match status" value="1"/>
</dbReference>
<organism evidence="4 5">
    <name type="scientific">Halovivax asiaticus JCM 14624</name>
    <dbReference type="NCBI Taxonomy" id="1227490"/>
    <lineage>
        <taxon>Archaea</taxon>
        <taxon>Methanobacteriati</taxon>
        <taxon>Methanobacteriota</taxon>
        <taxon>Stenosarchaea group</taxon>
        <taxon>Halobacteria</taxon>
        <taxon>Halobacteriales</taxon>
        <taxon>Natrialbaceae</taxon>
        <taxon>Halovivax</taxon>
    </lineage>
</organism>
<dbReference type="InterPro" id="IPR038445">
    <property type="entry name" value="NCDase_C_sf"/>
</dbReference>
<dbReference type="InterPro" id="IPR006823">
    <property type="entry name" value="Ceramidase_alk"/>
</dbReference>
<dbReference type="EMBL" id="AOIQ01000009">
    <property type="protein sequence ID" value="ELZ12266.1"/>
    <property type="molecule type" value="Genomic_DNA"/>
</dbReference>
<evidence type="ECO:0000259" key="3">
    <source>
        <dbReference type="Pfam" id="PF04734"/>
    </source>
</evidence>
<name>M0BMZ1_9EURY</name>
<protein>
    <recommendedName>
        <fullName evidence="3">Neutral/alkaline non-lysosomal ceramidase N-terminal domain-containing protein</fullName>
    </recommendedName>
</protein>
<dbReference type="InterPro" id="IPR031329">
    <property type="entry name" value="NEUT/ALK_ceramidase_N"/>
</dbReference>
<dbReference type="GO" id="GO:0046872">
    <property type="term" value="F:metal ion binding"/>
    <property type="evidence" value="ECO:0007669"/>
    <property type="project" value="UniProtKB-KW"/>
</dbReference>
<keyword evidence="1" id="KW-0862">Zinc</keyword>
<proteinExistence type="predicted"/>
<gene>
    <name evidence="4" type="ORF">C479_05643</name>
</gene>
<comment type="cofactor">
    <cofactor evidence="1">
        <name>Zn(2+)</name>
        <dbReference type="ChEBI" id="CHEBI:29105"/>
    </cofactor>
    <text evidence="1">Binds 1 zinc ion per subunit.</text>
</comment>
<evidence type="ECO:0000256" key="2">
    <source>
        <dbReference type="SAM" id="MobiDB-lite"/>
    </source>
</evidence>
<dbReference type="STRING" id="1227490.C479_05643"/>
<comment type="caution">
    <text evidence="4">The sequence shown here is derived from an EMBL/GenBank/DDBJ whole genome shotgun (WGS) entry which is preliminary data.</text>
</comment>
<dbReference type="GO" id="GO:0005576">
    <property type="term" value="C:extracellular region"/>
    <property type="evidence" value="ECO:0007669"/>
    <property type="project" value="TreeGrafter"/>
</dbReference>
<keyword evidence="5" id="KW-1185">Reference proteome</keyword>
<dbReference type="GO" id="GO:0016020">
    <property type="term" value="C:membrane"/>
    <property type="evidence" value="ECO:0007669"/>
    <property type="project" value="GOC"/>
</dbReference>
<evidence type="ECO:0000313" key="5">
    <source>
        <dbReference type="Proteomes" id="UP000011560"/>
    </source>
</evidence>
<feature type="region of interest" description="Disordered" evidence="2">
    <location>
        <begin position="32"/>
        <end position="67"/>
    </location>
</feature>
<dbReference type="AlphaFoldDB" id="M0BMZ1"/>
<evidence type="ECO:0000313" key="4">
    <source>
        <dbReference type="EMBL" id="ELZ12266.1"/>
    </source>
</evidence>
<dbReference type="GO" id="GO:0042759">
    <property type="term" value="P:long-chain fatty acid biosynthetic process"/>
    <property type="evidence" value="ECO:0007669"/>
    <property type="project" value="TreeGrafter"/>
</dbReference>
<accession>M0BMZ1</accession>
<dbReference type="InterPro" id="IPR006311">
    <property type="entry name" value="TAT_signal"/>
</dbReference>
<dbReference type="GO" id="GO:0046514">
    <property type="term" value="P:ceramide catabolic process"/>
    <property type="evidence" value="ECO:0007669"/>
    <property type="project" value="InterPro"/>
</dbReference>
<keyword evidence="1" id="KW-0479">Metal-binding</keyword>
<sequence>MSDRRMDRRRFVAGSATLTGLAAGVSLGAASDPAGDSGANATGAVGGNGSAGTDENRGQTGHEGAGEGTLTAGVAIRDVTPANGQPFFGYARPDIFADGVSIRLFVQALVLSDGERKVALVGGDLGRPVARETVLEHARPLGFDRDTVLYATTHTHAGPDGFDDWIAGQIGDAIAAADADRRPARAAWAEADVPDNSVNRSIEAHLANYGLDIPPGEGSPDDHPVDPALARDPTLRLLRVESLDGMPIAAWTCYANHPTTFPPANTTYSADFPGVASRWFVHRFDDESPVVLHAAGKLGDVMTHYDDYGMYALAERTAVRVESAMWAAWQAAEADLSRTYPVGGRARVIEFDGQHVDSGERVASTGLVGKPILNGGENGPTPFSGLELEGERRPEWLADPVHGRKLILAPAPWSTEVEIQALRLGDRLLVTVPGEPTTEMGRRMAEAAAEAAPDDVTDVTVVGIANGYNGYFTTPEEYDQQHYEGGHTVFGKYASVLIGEHQRDLAAAFDDGLGSSPDPSGSRPSVPSAPVGDGAAEGSLVAQPSATVERMETVGLEWVGGTAGRDRPVDDPFVLLERATAGGDGEWHPVTDDRGLGFVWSEWLGHYTARFDVTPDLPTGTYRFRVNAARYELTTRSFDVVPATGLVVRGVRAGEPGSDDSVALTVLAQNPPPDPDDSLRTRARSPHGGTATIEVDGETVVATWDGAAGGWVGTAQGVTEGDVVTVPDAGLEDAFGNRSGDAVQLTVGEVADGEWPQNMTTGGGDPPGLFGIGTIPI</sequence>
<feature type="binding site" evidence="1">
    <location>
        <position position="257"/>
    </location>
    <ligand>
        <name>Zn(2+)</name>
        <dbReference type="ChEBI" id="CHEBI:29105"/>
    </ligand>
</feature>
<dbReference type="PANTHER" id="PTHR12670:SF1">
    <property type="entry name" value="NEUTRAL CERAMIDASE"/>
    <property type="match status" value="1"/>
</dbReference>
<evidence type="ECO:0000256" key="1">
    <source>
        <dbReference type="PIRSR" id="PIRSR606823-2"/>
    </source>
</evidence>
<feature type="domain" description="Neutral/alkaline non-lysosomal ceramidase N-terminal" evidence="3">
    <location>
        <begin position="409"/>
        <end position="494"/>
    </location>
</feature>
<feature type="binding site" evidence="1">
    <location>
        <position position="154"/>
    </location>
    <ligand>
        <name>Zn(2+)</name>
        <dbReference type="ChEBI" id="CHEBI:29105"/>
    </ligand>
</feature>
<dbReference type="GO" id="GO:0017040">
    <property type="term" value="F:N-acylsphingosine amidohydrolase activity"/>
    <property type="evidence" value="ECO:0007669"/>
    <property type="project" value="InterPro"/>
</dbReference>
<dbReference type="PANTHER" id="PTHR12670">
    <property type="entry name" value="CERAMIDASE"/>
    <property type="match status" value="1"/>
</dbReference>
<dbReference type="GO" id="GO:0046512">
    <property type="term" value="P:sphingosine biosynthetic process"/>
    <property type="evidence" value="ECO:0007669"/>
    <property type="project" value="TreeGrafter"/>
</dbReference>
<dbReference type="OrthoDB" id="31555at2157"/>
<feature type="compositionally biased region" description="Low complexity" evidence="2">
    <location>
        <begin position="32"/>
        <end position="43"/>
    </location>
</feature>
<dbReference type="Gene3D" id="2.60.40.2300">
    <property type="entry name" value="Neutral/alkaline non-lysosomal ceramidase, C-terminal domain"/>
    <property type="match status" value="1"/>
</dbReference>
<dbReference type="RefSeq" id="WP_007699104.1">
    <property type="nucleotide sequence ID" value="NZ_AOIQ01000009.1"/>
</dbReference>
<dbReference type="Proteomes" id="UP000011560">
    <property type="component" value="Unassembled WGS sequence"/>
</dbReference>
<reference evidence="4 5" key="1">
    <citation type="journal article" date="2014" name="PLoS Genet.">
        <title>Phylogenetically driven sequencing of extremely halophilic archaea reveals strategies for static and dynamic osmo-response.</title>
        <authorList>
            <person name="Becker E.A."/>
            <person name="Seitzer P.M."/>
            <person name="Tritt A."/>
            <person name="Larsen D."/>
            <person name="Krusor M."/>
            <person name="Yao A.I."/>
            <person name="Wu D."/>
            <person name="Madern D."/>
            <person name="Eisen J.A."/>
            <person name="Darling A.E."/>
            <person name="Facciotti M.T."/>
        </authorList>
    </citation>
    <scope>NUCLEOTIDE SEQUENCE [LARGE SCALE GENOMIC DNA]</scope>
    <source>
        <strain evidence="4 5">JCM 14624</strain>
    </source>
</reference>